<sequence length="195" mass="20437">MTELPSDQPKRRLLHTRHIVCSGYARSDGLFDIEGRMQDTKAHHANLIYKEVAAGGAIHDMRIVVTIDAKLVIRRIEARTEAAPTPSCAEIGAAYASLVGLTIGAGFMKHVKDRLGGSKGCTHLSELLGPIATTAIQTMINMPDGLSPGDGASGVPTPGPAMVDSCHAWRAGGDVVRLMSSGGLSRIVSSARDAG</sequence>
<dbReference type="AlphaFoldDB" id="A0A158KWD4"/>
<evidence type="ECO:0000313" key="2">
    <source>
        <dbReference type="Proteomes" id="UP000054770"/>
    </source>
</evidence>
<evidence type="ECO:0000313" key="1">
    <source>
        <dbReference type="EMBL" id="SAL85462.1"/>
    </source>
</evidence>
<keyword evidence="2" id="KW-1185">Reference proteome</keyword>
<dbReference type="OrthoDB" id="6862397at2"/>
<dbReference type="InterPro" id="IPR021312">
    <property type="entry name" value="DUF2889"/>
</dbReference>
<proteinExistence type="predicted"/>
<dbReference type="Proteomes" id="UP000054770">
    <property type="component" value="Unassembled WGS sequence"/>
</dbReference>
<organism evidence="1 2">
    <name type="scientific">Caballeronia choica</name>
    <dbReference type="NCBI Taxonomy" id="326476"/>
    <lineage>
        <taxon>Bacteria</taxon>
        <taxon>Pseudomonadati</taxon>
        <taxon>Pseudomonadota</taxon>
        <taxon>Betaproteobacteria</taxon>
        <taxon>Burkholderiales</taxon>
        <taxon>Burkholderiaceae</taxon>
        <taxon>Caballeronia</taxon>
    </lineage>
</organism>
<dbReference type="EMBL" id="FCON02000189">
    <property type="protein sequence ID" value="SAL85462.1"/>
    <property type="molecule type" value="Genomic_DNA"/>
</dbReference>
<accession>A0A158KWD4</accession>
<dbReference type="Pfam" id="PF11136">
    <property type="entry name" value="DUF2889"/>
    <property type="match status" value="1"/>
</dbReference>
<gene>
    <name evidence="1" type="ORF">AWB68_07690</name>
</gene>
<dbReference type="RefSeq" id="WP_087649498.1">
    <property type="nucleotide sequence ID" value="NZ_FCON02000189.1"/>
</dbReference>
<protein>
    <recommendedName>
        <fullName evidence="3">Molybdopterin-guanine dinucleotide biosynthesis protein MobB</fullName>
    </recommendedName>
</protein>
<reference evidence="1" key="1">
    <citation type="submission" date="2016-01" db="EMBL/GenBank/DDBJ databases">
        <authorList>
            <person name="Peeters C."/>
        </authorList>
    </citation>
    <scope>NUCLEOTIDE SEQUENCE [LARGE SCALE GENOMIC DNA]</scope>
    <source>
        <strain evidence="1">LMG 22940</strain>
    </source>
</reference>
<evidence type="ECO:0008006" key="3">
    <source>
        <dbReference type="Google" id="ProtNLM"/>
    </source>
</evidence>
<name>A0A158KWD4_9BURK</name>
<comment type="caution">
    <text evidence="1">The sequence shown here is derived from an EMBL/GenBank/DDBJ whole genome shotgun (WGS) entry which is preliminary data.</text>
</comment>